<name>R8BI18_PHAM7</name>
<dbReference type="GeneID" id="19325997"/>
<feature type="region of interest" description="Disordered" evidence="1">
    <location>
        <begin position="440"/>
        <end position="477"/>
    </location>
</feature>
<feature type="compositionally biased region" description="Basic and acidic residues" evidence="1">
    <location>
        <begin position="463"/>
        <end position="477"/>
    </location>
</feature>
<evidence type="ECO:0000313" key="3">
    <source>
        <dbReference type="EMBL" id="EON98985.1"/>
    </source>
</evidence>
<dbReference type="AlphaFoldDB" id="R8BI18"/>
<feature type="region of interest" description="Disordered" evidence="1">
    <location>
        <begin position="1"/>
        <end position="46"/>
    </location>
</feature>
<dbReference type="Proteomes" id="UP000014074">
    <property type="component" value="Unassembled WGS sequence"/>
</dbReference>
<evidence type="ECO:0000259" key="2">
    <source>
        <dbReference type="SMART" id="SM00478"/>
    </source>
</evidence>
<dbReference type="SUPFAM" id="SSF48150">
    <property type="entry name" value="DNA-glycosylase"/>
    <property type="match status" value="1"/>
</dbReference>
<dbReference type="InterPro" id="IPR023170">
    <property type="entry name" value="HhH_base_excis_C"/>
</dbReference>
<feature type="domain" description="HhH-GPD" evidence="2">
    <location>
        <begin position="191"/>
        <end position="409"/>
    </location>
</feature>
<dbReference type="GO" id="GO:0000702">
    <property type="term" value="F:oxidized base lesion DNA N-glycosylase activity"/>
    <property type="evidence" value="ECO:0007669"/>
    <property type="project" value="UniProtKB-ARBA"/>
</dbReference>
<dbReference type="Gene3D" id="1.10.340.30">
    <property type="entry name" value="Hypothetical protein, domain 2"/>
    <property type="match status" value="1"/>
</dbReference>
<keyword evidence="4" id="KW-1185">Reference proteome</keyword>
<evidence type="ECO:0000256" key="1">
    <source>
        <dbReference type="SAM" id="MobiDB-lite"/>
    </source>
</evidence>
<dbReference type="PANTHER" id="PTHR47203">
    <property type="match status" value="1"/>
</dbReference>
<dbReference type="RefSeq" id="XP_007916179.1">
    <property type="nucleotide sequence ID" value="XM_007917988.1"/>
</dbReference>
<gene>
    <name evidence="3" type="ORF">UCRPA7_5441</name>
</gene>
<sequence length="521" mass="57792">MKKAKTTAPAKALNSQLGFKVSKPLTTPDLKGEGANDLTGTQNSNIIEKDAQITAAPAPTKEDGDHFLVDHQILDASISVKREAQHGQTLPQETADEQAESTKKRSRGKTQNRTPYEKEMNGLPWHQTPFPDLVQPTAEACEEVHKLLAGQLMRKENRVISQPETVPPPSLEVAGCGEVPNILDALVRTLLSAATTFDNSDNALQSLIAKFGTITIEGPNSTRTNPEIVIKDQIDFMKIHHADVKAVEKAIECGGLGAVKSKFIKGILSQVYSENFLRVKAFRQEKLDGVKPDIPGVDALNQGQKDMEIWLWEHGVLSLDHHCSLDPEAAMNEFIKFPGIGVKTAACVILFCMRQPCFAVDTHIWRMCKWLNWAPAKADRNSAFAHLDVRVPDHLKYALHQLFIYHGKNCKKCKISNAKLEEDWENEECPLEHLLQRTERKKAPKRKLQDDEEQVIRAKKQNKKAEVPEKEELDVKPFAEEAGLEGQVEGADAAEVVLNPEVEDSLSAAVDVSHEDDTVAG</sequence>
<dbReference type="EMBL" id="KB933181">
    <property type="protein sequence ID" value="EON98985.1"/>
    <property type="molecule type" value="Genomic_DNA"/>
</dbReference>
<dbReference type="GO" id="GO:0006285">
    <property type="term" value="P:base-excision repair, AP site formation"/>
    <property type="evidence" value="ECO:0007669"/>
    <property type="project" value="UniProtKB-ARBA"/>
</dbReference>
<dbReference type="CDD" id="cd00056">
    <property type="entry name" value="ENDO3c"/>
    <property type="match status" value="1"/>
</dbReference>
<dbReference type="eggNOG" id="ENOG502QRUG">
    <property type="taxonomic scope" value="Eukaryota"/>
</dbReference>
<proteinExistence type="predicted"/>
<dbReference type="Gene3D" id="1.10.1670.10">
    <property type="entry name" value="Helix-hairpin-Helix base-excision DNA repair enzymes (C-terminal)"/>
    <property type="match status" value="1"/>
</dbReference>
<dbReference type="SMART" id="SM00478">
    <property type="entry name" value="ENDO3c"/>
    <property type="match status" value="1"/>
</dbReference>
<dbReference type="PANTHER" id="PTHR47203:SF1">
    <property type="entry name" value="HYPOTHETICAL BASE EXCISION DNA REPAIR PROTEIN (EUROFUNG)"/>
    <property type="match status" value="1"/>
</dbReference>
<accession>R8BI18</accession>
<feature type="region of interest" description="Disordered" evidence="1">
    <location>
        <begin position="83"/>
        <end position="128"/>
    </location>
</feature>
<feature type="compositionally biased region" description="Low complexity" evidence="1">
    <location>
        <begin position="1"/>
        <end position="12"/>
    </location>
</feature>
<reference evidence="4" key="1">
    <citation type="journal article" date="2013" name="Genome Announc.">
        <title>Draft genome sequence of the ascomycete Phaeoacremonium aleophilum strain UCR-PA7, a causal agent of the esca disease complex in grapevines.</title>
        <authorList>
            <person name="Blanco-Ulate B."/>
            <person name="Rolshausen P."/>
            <person name="Cantu D."/>
        </authorList>
    </citation>
    <scope>NUCLEOTIDE SEQUENCE [LARGE SCALE GENOMIC DNA]</scope>
    <source>
        <strain evidence="4">UCR-PA7</strain>
    </source>
</reference>
<evidence type="ECO:0000313" key="4">
    <source>
        <dbReference type="Proteomes" id="UP000014074"/>
    </source>
</evidence>
<dbReference type="InterPro" id="IPR003265">
    <property type="entry name" value="HhH-GPD_domain"/>
</dbReference>
<dbReference type="InterPro" id="IPR011257">
    <property type="entry name" value="DNA_glycosylase"/>
</dbReference>
<dbReference type="HOGENOM" id="CLU_012862_9_3_1"/>
<organism evidence="3 4">
    <name type="scientific">Phaeoacremonium minimum (strain UCR-PA7)</name>
    <name type="common">Esca disease fungus</name>
    <name type="synonym">Togninia minima</name>
    <dbReference type="NCBI Taxonomy" id="1286976"/>
    <lineage>
        <taxon>Eukaryota</taxon>
        <taxon>Fungi</taxon>
        <taxon>Dikarya</taxon>
        <taxon>Ascomycota</taxon>
        <taxon>Pezizomycotina</taxon>
        <taxon>Sordariomycetes</taxon>
        <taxon>Sordariomycetidae</taxon>
        <taxon>Togniniales</taxon>
        <taxon>Togniniaceae</taxon>
        <taxon>Phaeoacremonium</taxon>
    </lineage>
</organism>
<dbReference type="OrthoDB" id="5607at2759"/>
<protein>
    <submittedName>
        <fullName evidence="3">Putative-gpd family base excision dna repair protein</fullName>
    </submittedName>
</protein>
<dbReference type="KEGG" id="tmn:UCRPA7_5441"/>
<dbReference type="Pfam" id="PF00730">
    <property type="entry name" value="HhH-GPD"/>
    <property type="match status" value="1"/>
</dbReference>